<dbReference type="InterPro" id="IPR059164">
    <property type="entry name" value="HAT_PRP39_C"/>
</dbReference>
<dbReference type="GO" id="GO:0030627">
    <property type="term" value="F:pre-mRNA 5'-splice site binding"/>
    <property type="evidence" value="ECO:0007669"/>
    <property type="project" value="TreeGrafter"/>
</dbReference>
<keyword evidence="3" id="KW-0677">Repeat</keyword>
<evidence type="ECO:0000256" key="5">
    <source>
        <dbReference type="ARBA" id="ARBA00023242"/>
    </source>
</evidence>
<reference evidence="7 8" key="1">
    <citation type="journal article" date="2009" name="Genome Res.">
        <title>Comparative genomics of protoploid Saccharomycetaceae.</title>
        <authorList>
            <consortium name="The Genolevures Consortium"/>
            <person name="Souciet J.-L."/>
            <person name="Dujon B."/>
            <person name="Gaillardin C."/>
            <person name="Johnston M."/>
            <person name="Baret P.V."/>
            <person name="Cliften P."/>
            <person name="Sherman D.J."/>
            <person name="Weissenbach J."/>
            <person name="Westhof E."/>
            <person name="Wincker P."/>
            <person name="Jubin C."/>
            <person name="Poulain J."/>
            <person name="Barbe V."/>
            <person name="Segurens B."/>
            <person name="Artiguenave F."/>
            <person name="Anthouard V."/>
            <person name="Vacherie B."/>
            <person name="Val M.-E."/>
            <person name="Fulton R.S."/>
            <person name="Minx P."/>
            <person name="Wilson R."/>
            <person name="Durrens P."/>
            <person name="Jean G."/>
            <person name="Marck C."/>
            <person name="Martin T."/>
            <person name="Nikolski M."/>
            <person name="Rolland T."/>
            <person name="Seret M.-L."/>
            <person name="Casaregola S."/>
            <person name="Despons L."/>
            <person name="Fairhead C."/>
            <person name="Fischer G."/>
            <person name="Lafontaine I."/>
            <person name="Leh V."/>
            <person name="Lemaire M."/>
            <person name="de Montigny J."/>
            <person name="Neuveglise C."/>
            <person name="Thierry A."/>
            <person name="Blanc-Lenfle I."/>
            <person name="Bleykasten C."/>
            <person name="Diffels J."/>
            <person name="Fritsch E."/>
            <person name="Frangeul L."/>
            <person name="Goeffon A."/>
            <person name="Jauniaux N."/>
            <person name="Kachouri-Lafond R."/>
            <person name="Payen C."/>
            <person name="Potier S."/>
            <person name="Pribylova L."/>
            <person name="Ozanne C."/>
            <person name="Richard G.-F."/>
            <person name="Sacerdot C."/>
            <person name="Straub M.-L."/>
            <person name="Talla E."/>
        </authorList>
    </citation>
    <scope>NUCLEOTIDE SEQUENCE [LARGE SCALE GENOMIC DNA]</scope>
    <source>
        <strain evidence="8">ATCC 56472 / CBS 6340 / NRRL Y-8284</strain>
    </source>
</reference>
<dbReference type="FunCoup" id="C5DDQ9">
    <property type="interactions" value="215"/>
</dbReference>
<dbReference type="SMART" id="SM00386">
    <property type="entry name" value="HAT"/>
    <property type="match status" value="6"/>
</dbReference>
<dbReference type="eggNOG" id="KOG1258">
    <property type="taxonomic scope" value="Eukaryota"/>
</dbReference>
<keyword evidence="2" id="KW-0507">mRNA processing</keyword>
<dbReference type="Proteomes" id="UP000002036">
    <property type="component" value="Chromosome C"/>
</dbReference>
<dbReference type="OMA" id="SLELWCD"/>
<keyword evidence="8" id="KW-1185">Reference proteome</keyword>
<dbReference type="GO" id="GO:0000243">
    <property type="term" value="C:commitment complex"/>
    <property type="evidence" value="ECO:0007669"/>
    <property type="project" value="TreeGrafter"/>
</dbReference>
<keyword evidence="4" id="KW-0508">mRNA splicing</keyword>
<evidence type="ECO:0000256" key="6">
    <source>
        <dbReference type="ARBA" id="ARBA00038019"/>
    </source>
</evidence>
<dbReference type="GO" id="GO:0000395">
    <property type="term" value="P:mRNA 5'-splice site recognition"/>
    <property type="evidence" value="ECO:0007669"/>
    <property type="project" value="TreeGrafter"/>
</dbReference>
<evidence type="ECO:0000256" key="1">
    <source>
        <dbReference type="ARBA" id="ARBA00004123"/>
    </source>
</evidence>
<comment type="subcellular location">
    <subcellularLocation>
        <location evidence="1">Nucleus</location>
    </subcellularLocation>
</comment>
<dbReference type="OrthoDB" id="10265668at2759"/>
<proteinExistence type="inferred from homology"/>
<dbReference type="InterPro" id="IPR003107">
    <property type="entry name" value="HAT"/>
</dbReference>
<sequence>MFYLFTLSGIYDHFLFTTCNDFYLQTSISRKDNRREAQPMDLRTSMDEALDTKTGPKGEEVPESIFEGLEVGFLKDNEQWVSKVKALNWDDVASLEEMVKATEQLVLKYSNPNQHIKHSIKKVFEKVLGRYPLLFGYWKRFTAVQYQLNGLQSSIDVLSQAVDAFPNSLELWCDYLSVLLANNPDQVDQIRVNFLIAKDLVGLQFLSHPFWDKFIEFESRHQQWKNVLAIYREVSKIPLHQYSKYYTAYKQLAERTDTGIRIEEDIDQVFANTQKLVNEVWTYESQIAQSFFNIGPVRQKELDNWDQYLEFVINSEHFHASLVKSTFMRCLVPCRNYEHFWLRFTKWMEENSSLEECLDVYQKGVNAISQEMRTLRQQFLDYMKLRLKDDEDKVLELYLLTLSEFSRIYQQDASFMVEFLAAVRRTSFSSDLSQTDQEILRQQTSYASYLEKNVRCYTNQTPDGDVKLQGILNDKNLSVAVVELIKVTHLNLRNVSQSRKYFKEFESLPQIRNSTAFWLLYYKILKVSVELNELERFVARLGTEIFLPTLVVNDILDDFKSFFLTNVNYPDYEHEVYKGRYTSGIDPLTDLYFKVNNPLWTKQKSTDRQRNEIKDNGHIGLYLEKPEISNTIIESHSKSFSNGPPSLPTFKNLDKANKQASFKDFLSTDYTNVV</sequence>
<dbReference type="STRING" id="559295.C5DDQ9"/>
<evidence type="ECO:0000313" key="8">
    <source>
        <dbReference type="Proteomes" id="UP000002036"/>
    </source>
</evidence>
<dbReference type="GeneID" id="8291220"/>
<evidence type="ECO:0000256" key="4">
    <source>
        <dbReference type="ARBA" id="ARBA00023187"/>
    </source>
</evidence>
<dbReference type="PANTHER" id="PTHR17204">
    <property type="entry name" value="PRE-MRNA PROCESSING PROTEIN PRP39-RELATED"/>
    <property type="match status" value="1"/>
</dbReference>
<dbReference type="HOGENOM" id="CLU_024449_0_0_1"/>
<gene>
    <name evidence="7" type="ordered locus">KLTH0C03014g</name>
</gene>
<protein>
    <submittedName>
        <fullName evidence="7">KLTH0C03014p</fullName>
    </submittedName>
</protein>
<evidence type="ECO:0000313" key="7">
    <source>
        <dbReference type="EMBL" id="CAR21920.1"/>
    </source>
</evidence>
<dbReference type="KEGG" id="lth:KLTH0C03014g"/>
<dbReference type="RefSeq" id="XP_002552358.1">
    <property type="nucleotide sequence ID" value="XM_002552312.1"/>
</dbReference>
<dbReference type="PANTHER" id="PTHR17204:SF5">
    <property type="entry name" value="PRE-MRNA-PROCESSING FACTOR 39"/>
    <property type="match status" value="1"/>
</dbReference>
<evidence type="ECO:0000256" key="2">
    <source>
        <dbReference type="ARBA" id="ARBA00022664"/>
    </source>
</evidence>
<comment type="similarity">
    <text evidence="6">Belongs to the PRP39 family.</text>
</comment>
<dbReference type="SUPFAM" id="SSF48452">
    <property type="entry name" value="TPR-like"/>
    <property type="match status" value="1"/>
</dbReference>
<dbReference type="AlphaFoldDB" id="C5DDQ9"/>
<dbReference type="Pfam" id="PF23241">
    <property type="entry name" value="HAT_PRP39_C"/>
    <property type="match status" value="1"/>
</dbReference>
<dbReference type="GO" id="GO:0071004">
    <property type="term" value="C:U2-type prespliceosome"/>
    <property type="evidence" value="ECO:0007669"/>
    <property type="project" value="TreeGrafter"/>
</dbReference>
<dbReference type="Gene3D" id="1.25.40.10">
    <property type="entry name" value="Tetratricopeptide repeat domain"/>
    <property type="match status" value="2"/>
</dbReference>
<keyword evidence="5" id="KW-0539">Nucleus</keyword>
<organism evidence="7 8">
    <name type="scientific">Lachancea thermotolerans (strain ATCC 56472 / CBS 6340 / NRRL Y-8284)</name>
    <name type="common">Yeast</name>
    <name type="synonym">Kluyveromyces thermotolerans</name>
    <dbReference type="NCBI Taxonomy" id="559295"/>
    <lineage>
        <taxon>Eukaryota</taxon>
        <taxon>Fungi</taxon>
        <taxon>Dikarya</taxon>
        <taxon>Ascomycota</taxon>
        <taxon>Saccharomycotina</taxon>
        <taxon>Saccharomycetes</taxon>
        <taxon>Saccharomycetales</taxon>
        <taxon>Saccharomycetaceae</taxon>
        <taxon>Lachancea</taxon>
    </lineage>
</organism>
<dbReference type="InterPro" id="IPR011990">
    <property type="entry name" value="TPR-like_helical_dom_sf"/>
</dbReference>
<dbReference type="GO" id="GO:0005685">
    <property type="term" value="C:U1 snRNP"/>
    <property type="evidence" value="ECO:0007669"/>
    <property type="project" value="TreeGrafter"/>
</dbReference>
<name>C5DDQ9_LACTC</name>
<dbReference type="InParanoid" id="C5DDQ9"/>
<accession>C5DDQ9</accession>
<evidence type="ECO:0000256" key="3">
    <source>
        <dbReference type="ARBA" id="ARBA00022737"/>
    </source>
</evidence>
<dbReference type="EMBL" id="CU928167">
    <property type="protein sequence ID" value="CAR21920.1"/>
    <property type="molecule type" value="Genomic_DNA"/>
</dbReference>
<dbReference type="Pfam" id="PF23240">
    <property type="entry name" value="HAT_PRP39_N"/>
    <property type="match status" value="1"/>
</dbReference>